<comment type="caution">
    <text evidence="1">The sequence shown here is derived from an EMBL/GenBank/DDBJ whole genome shotgun (WGS) entry which is preliminary data.</text>
</comment>
<dbReference type="EMBL" id="QJKJ01005396">
    <property type="protein sequence ID" value="RDX90477.1"/>
    <property type="molecule type" value="Genomic_DNA"/>
</dbReference>
<name>A0A371GIT5_MUCPR</name>
<reference evidence="1" key="1">
    <citation type="submission" date="2018-05" db="EMBL/GenBank/DDBJ databases">
        <title>Draft genome of Mucuna pruriens seed.</title>
        <authorList>
            <person name="Nnadi N.E."/>
            <person name="Vos R."/>
            <person name="Hasami M.H."/>
            <person name="Devisetty U.K."/>
            <person name="Aguiy J.C."/>
        </authorList>
    </citation>
    <scope>NUCLEOTIDE SEQUENCE [LARGE SCALE GENOMIC DNA]</scope>
    <source>
        <strain evidence="1">JCA_2017</strain>
    </source>
</reference>
<feature type="non-terminal residue" evidence="1">
    <location>
        <position position="1"/>
    </location>
</feature>
<gene>
    <name evidence="1" type="ORF">CR513_27656</name>
</gene>
<evidence type="ECO:0000313" key="2">
    <source>
        <dbReference type="Proteomes" id="UP000257109"/>
    </source>
</evidence>
<keyword evidence="2" id="KW-1185">Reference proteome</keyword>
<protein>
    <submittedName>
        <fullName evidence="1">Uncharacterized protein</fullName>
    </submittedName>
</protein>
<dbReference type="AlphaFoldDB" id="A0A371GIT5"/>
<dbReference type="Proteomes" id="UP000257109">
    <property type="component" value="Unassembled WGS sequence"/>
</dbReference>
<organism evidence="1 2">
    <name type="scientific">Mucuna pruriens</name>
    <name type="common">Velvet bean</name>
    <name type="synonym">Dolichos pruriens</name>
    <dbReference type="NCBI Taxonomy" id="157652"/>
    <lineage>
        <taxon>Eukaryota</taxon>
        <taxon>Viridiplantae</taxon>
        <taxon>Streptophyta</taxon>
        <taxon>Embryophyta</taxon>
        <taxon>Tracheophyta</taxon>
        <taxon>Spermatophyta</taxon>
        <taxon>Magnoliopsida</taxon>
        <taxon>eudicotyledons</taxon>
        <taxon>Gunneridae</taxon>
        <taxon>Pentapetalae</taxon>
        <taxon>rosids</taxon>
        <taxon>fabids</taxon>
        <taxon>Fabales</taxon>
        <taxon>Fabaceae</taxon>
        <taxon>Papilionoideae</taxon>
        <taxon>50 kb inversion clade</taxon>
        <taxon>NPAAA clade</taxon>
        <taxon>indigoferoid/millettioid clade</taxon>
        <taxon>Phaseoleae</taxon>
        <taxon>Mucuna</taxon>
    </lineage>
</organism>
<evidence type="ECO:0000313" key="1">
    <source>
        <dbReference type="EMBL" id="RDX90477.1"/>
    </source>
</evidence>
<sequence>MNVAEECVAESNLLLHNAEWNLNRWRISQPHFQTHKMQLNLNPSFAQKGQQLDPVVSATPITSFNLLRVLS</sequence>
<proteinExistence type="predicted"/>
<accession>A0A371GIT5</accession>